<feature type="transmembrane region" description="Helical" evidence="2">
    <location>
        <begin position="510"/>
        <end position="530"/>
    </location>
</feature>
<keyword evidence="2" id="KW-0472">Membrane</keyword>
<sequence length="577" mass="65648">MDHSTMDEMPAAASECITEDSNSYLLIVASNSPKLEHRHHLKPPAVHKSKKKIDQDSLSEELQHASEMSASVESDEVSKEHEDSGRLSRSGSIRVEIQDLCNDGSFNFTTSTLRKCKQLVLRPYWGLLLFIGWRGFHKESMNSSRLVWRCINFLYPTFMILLLLYTYMYEILACEWKLNITTDSKILKTTTAKPLTTTRNHSHSSVTMSIIMPAFETGGNMTNLGGVRNIGCEHIVTTYFIPNLLHFLAYSLGLYYFRIQENEQLYALMEKVFLQATPLQARTASQQKMINKLRLFLIIGVMWVLLTVLLQCLYVWAFNFPKLPLFETIGVSGYWILFSIELLGRTVFNSVILAIVMNYGTQCEMIKFYVRGLGLRLQEKSTDLKTAMKDLLMLRQSLSLLNGIISKMTSLAAVILAELTIIGVCILFLNEFDDPKVWAYRSFFPVIWALMLCFPLFQAARVNSICLRIQKISLEMRVFGYKGASILDLDSFLQFVSLTKLKAKLFHIPMLPSHLIFTGVVTTLCFSSLCRPVASARQTTTSENSHQIVLDVLSIMLDMPVISQLSRIWKVESSTES</sequence>
<gene>
    <name evidence="3" type="ORF">GSLYS_00007199001</name>
</gene>
<feature type="transmembrane region" description="Helical" evidence="2">
    <location>
        <begin position="239"/>
        <end position="257"/>
    </location>
</feature>
<dbReference type="PANTHER" id="PTHR38337:SF1">
    <property type="entry name" value="GUSTATORY RECEPTOR"/>
    <property type="match status" value="1"/>
</dbReference>
<feature type="compositionally biased region" description="Basic and acidic residues" evidence="1">
    <location>
        <begin position="76"/>
        <end position="86"/>
    </location>
</feature>
<feature type="transmembrane region" description="Helical" evidence="2">
    <location>
        <begin position="146"/>
        <end position="168"/>
    </location>
</feature>
<reference evidence="3 4" key="1">
    <citation type="submission" date="2024-04" db="EMBL/GenBank/DDBJ databases">
        <authorList>
            <consortium name="Genoscope - CEA"/>
            <person name="William W."/>
        </authorList>
    </citation>
    <scope>NUCLEOTIDE SEQUENCE [LARGE SCALE GENOMIC DNA]</scope>
</reference>
<dbReference type="Proteomes" id="UP001497497">
    <property type="component" value="Unassembled WGS sequence"/>
</dbReference>
<organism evidence="3 4">
    <name type="scientific">Lymnaea stagnalis</name>
    <name type="common">Great pond snail</name>
    <name type="synonym">Helix stagnalis</name>
    <dbReference type="NCBI Taxonomy" id="6523"/>
    <lineage>
        <taxon>Eukaryota</taxon>
        <taxon>Metazoa</taxon>
        <taxon>Spiralia</taxon>
        <taxon>Lophotrochozoa</taxon>
        <taxon>Mollusca</taxon>
        <taxon>Gastropoda</taxon>
        <taxon>Heterobranchia</taxon>
        <taxon>Euthyneura</taxon>
        <taxon>Panpulmonata</taxon>
        <taxon>Hygrophila</taxon>
        <taxon>Lymnaeoidea</taxon>
        <taxon>Lymnaeidae</taxon>
        <taxon>Lymnaea</taxon>
    </lineage>
</organism>
<feature type="region of interest" description="Disordered" evidence="1">
    <location>
        <begin position="35"/>
        <end position="89"/>
    </location>
</feature>
<protein>
    <recommendedName>
        <fullName evidence="5">Gustatory receptor</fullName>
    </recommendedName>
</protein>
<accession>A0AAV2HGT5</accession>
<evidence type="ECO:0000256" key="1">
    <source>
        <dbReference type="SAM" id="MobiDB-lite"/>
    </source>
</evidence>
<feature type="transmembrane region" description="Helical" evidence="2">
    <location>
        <begin position="438"/>
        <end position="457"/>
    </location>
</feature>
<feature type="compositionally biased region" description="Basic residues" evidence="1">
    <location>
        <begin position="36"/>
        <end position="51"/>
    </location>
</feature>
<proteinExistence type="predicted"/>
<dbReference type="PANTHER" id="PTHR38337">
    <property type="entry name" value="AGAP010540-PA"/>
    <property type="match status" value="1"/>
</dbReference>
<keyword evidence="4" id="KW-1185">Reference proteome</keyword>
<comment type="caution">
    <text evidence="3">The sequence shown here is derived from an EMBL/GenBank/DDBJ whole genome shotgun (WGS) entry which is preliminary data.</text>
</comment>
<evidence type="ECO:0008006" key="5">
    <source>
        <dbReference type="Google" id="ProtNLM"/>
    </source>
</evidence>
<name>A0AAV2HGT5_LYMST</name>
<feature type="transmembrane region" description="Helical" evidence="2">
    <location>
        <begin position="295"/>
        <end position="316"/>
    </location>
</feature>
<keyword evidence="2" id="KW-0812">Transmembrane</keyword>
<dbReference type="EMBL" id="CAXITT010000136">
    <property type="protein sequence ID" value="CAL1533181.1"/>
    <property type="molecule type" value="Genomic_DNA"/>
</dbReference>
<keyword evidence="2" id="KW-1133">Transmembrane helix</keyword>
<evidence type="ECO:0000313" key="3">
    <source>
        <dbReference type="EMBL" id="CAL1533181.1"/>
    </source>
</evidence>
<feature type="transmembrane region" description="Helical" evidence="2">
    <location>
        <begin position="336"/>
        <end position="359"/>
    </location>
</feature>
<feature type="transmembrane region" description="Helical" evidence="2">
    <location>
        <begin position="478"/>
        <end position="498"/>
    </location>
</feature>
<evidence type="ECO:0000256" key="2">
    <source>
        <dbReference type="SAM" id="Phobius"/>
    </source>
</evidence>
<feature type="transmembrane region" description="Helical" evidence="2">
    <location>
        <begin position="411"/>
        <end position="432"/>
    </location>
</feature>
<dbReference type="AlphaFoldDB" id="A0AAV2HGT5"/>
<evidence type="ECO:0000313" key="4">
    <source>
        <dbReference type="Proteomes" id="UP001497497"/>
    </source>
</evidence>